<dbReference type="Gene3D" id="3.40.50.720">
    <property type="entry name" value="NAD(P)-binding Rossmann-like Domain"/>
    <property type="match status" value="1"/>
</dbReference>
<feature type="binding site" evidence="6">
    <location>
        <begin position="11"/>
        <end position="16"/>
    </location>
    <ligand>
        <name>NAD(+)</name>
        <dbReference type="ChEBI" id="CHEBI:57540"/>
    </ligand>
</feature>
<evidence type="ECO:0000256" key="5">
    <source>
        <dbReference type="PIRSR" id="PIRSR000105-1"/>
    </source>
</evidence>
<evidence type="ECO:0000313" key="10">
    <source>
        <dbReference type="Proteomes" id="UP000823921"/>
    </source>
</evidence>
<dbReference type="AlphaFoldDB" id="A0A9D2MM23"/>
<feature type="binding site" evidence="6">
    <location>
        <position position="99"/>
    </location>
    <ligand>
        <name>NAD(+)</name>
        <dbReference type="ChEBI" id="CHEBI:57540"/>
    </ligand>
</feature>
<dbReference type="InterPro" id="IPR022694">
    <property type="entry name" value="3-OHacyl-CoA_DH"/>
</dbReference>
<evidence type="ECO:0000259" key="7">
    <source>
        <dbReference type="Pfam" id="PF00725"/>
    </source>
</evidence>
<proteinExistence type="inferred from homology"/>
<dbReference type="InterPro" id="IPR036291">
    <property type="entry name" value="NAD(P)-bd_dom_sf"/>
</dbReference>
<accession>A0A9D2MM23</accession>
<dbReference type="InterPro" id="IPR006108">
    <property type="entry name" value="3HC_DH_C"/>
</dbReference>
<protein>
    <recommendedName>
        <fullName evidence="4">3-hydroxybutyryl-CoA dehydrogenase</fullName>
    </recommendedName>
</protein>
<dbReference type="GO" id="GO:0006631">
    <property type="term" value="P:fatty acid metabolic process"/>
    <property type="evidence" value="ECO:0007669"/>
    <property type="project" value="InterPro"/>
</dbReference>
<dbReference type="PANTHER" id="PTHR48075:SF5">
    <property type="entry name" value="3-HYDROXYBUTYRYL-COA DEHYDROGENASE"/>
    <property type="match status" value="1"/>
</dbReference>
<dbReference type="InterPro" id="IPR008927">
    <property type="entry name" value="6-PGluconate_DH-like_C_sf"/>
</dbReference>
<evidence type="ECO:0000256" key="1">
    <source>
        <dbReference type="ARBA" id="ARBA00005086"/>
    </source>
</evidence>
<dbReference type="PANTHER" id="PTHR48075">
    <property type="entry name" value="3-HYDROXYACYL-COA DEHYDROGENASE FAMILY PROTEIN"/>
    <property type="match status" value="1"/>
</dbReference>
<keyword evidence="6" id="KW-0520">NAD</keyword>
<feature type="binding site" evidence="6">
    <location>
        <position position="145"/>
    </location>
    <ligand>
        <name>NAD(+)</name>
        <dbReference type="ChEBI" id="CHEBI:57540"/>
    </ligand>
</feature>
<feature type="domain" description="3-hydroxyacyl-CoA dehydrogenase C-terminal" evidence="7">
    <location>
        <begin position="189"/>
        <end position="285"/>
    </location>
</feature>
<comment type="similarity">
    <text evidence="2">Belongs to the 3-hydroxyacyl-CoA dehydrogenase family.</text>
</comment>
<comment type="pathway">
    <text evidence="1">Lipid metabolism; butanoate metabolism.</text>
</comment>
<evidence type="ECO:0000256" key="6">
    <source>
        <dbReference type="PIRSR" id="PIRSR000105-2"/>
    </source>
</evidence>
<feature type="binding site" evidence="6">
    <location>
        <position position="121"/>
    </location>
    <ligand>
        <name>NAD(+)</name>
        <dbReference type="ChEBI" id="CHEBI:57540"/>
    </ligand>
</feature>
<feature type="binding site" evidence="6">
    <location>
        <position position="94"/>
    </location>
    <ligand>
        <name>NAD(+)</name>
        <dbReference type="ChEBI" id="CHEBI:57540"/>
    </ligand>
</feature>
<feature type="domain" description="3-hydroxyacyl-CoA dehydrogenase NAD binding" evidence="8">
    <location>
        <begin position="6"/>
        <end position="185"/>
    </location>
</feature>
<evidence type="ECO:0000256" key="3">
    <source>
        <dbReference type="ARBA" id="ARBA00023002"/>
    </source>
</evidence>
<reference evidence="9" key="1">
    <citation type="journal article" date="2021" name="PeerJ">
        <title>Extensive microbial diversity within the chicken gut microbiome revealed by metagenomics and culture.</title>
        <authorList>
            <person name="Gilroy R."/>
            <person name="Ravi A."/>
            <person name="Getino M."/>
            <person name="Pursley I."/>
            <person name="Horton D.L."/>
            <person name="Alikhan N.F."/>
            <person name="Baker D."/>
            <person name="Gharbi K."/>
            <person name="Hall N."/>
            <person name="Watson M."/>
            <person name="Adriaenssens E.M."/>
            <person name="Foster-Nyarko E."/>
            <person name="Jarju S."/>
            <person name="Secka A."/>
            <person name="Antonio M."/>
            <person name="Oren A."/>
            <person name="Chaudhuri R.R."/>
            <person name="La Ragione R."/>
            <person name="Hildebrand F."/>
            <person name="Pallen M.J."/>
        </authorList>
    </citation>
    <scope>NUCLEOTIDE SEQUENCE</scope>
    <source>
        <strain evidence="9">CHK192-8294</strain>
    </source>
</reference>
<reference evidence="9" key="2">
    <citation type="submission" date="2021-04" db="EMBL/GenBank/DDBJ databases">
        <authorList>
            <person name="Gilroy R."/>
        </authorList>
    </citation>
    <scope>NUCLEOTIDE SEQUENCE</scope>
    <source>
        <strain evidence="9">CHK192-8294</strain>
    </source>
</reference>
<dbReference type="SUPFAM" id="SSF48179">
    <property type="entry name" value="6-phosphogluconate dehydrogenase C-terminal domain-like"/>
    <property type="match status" value="1"/>
</dbReference>
<name>A0A9D2MM23_9FIRM</name>
<dbReference type="GO" id="GO:0070403">
    <property type="term" value="F:NAD+ binding"/>
    <property type="evidence" value="ECO:0007669"/>
    <property type="project" value="InterPro"/>
</dbReference>
<dbReference type="Pfam" id="PF00725">
    <property type="entry name" value="3HCDH"/>
    <property type="match status" value="1"/>
</dbReference>
<dbReference type="InterPro" id="IPR013328">
    <property type="entry name" value="6PGD_dom2"/>
</dbReference>
<dbReference type="GO" id="GO:0016616">
    <property type="term" value="F:oxidoreductase activity, acting on the CH-OH group of donors, NAD or NADP as acceptor"/>
    <property type="evidence" value="ECO:0007669"/>
    <property type="project" value="InterPro"/>
</dbReference>
<dbReference type="Gene3D" id="1.10.1040.10">
    <property type="entry name" value="N-(1-d-carboxylethyl)-l-norvaline Dehydrogenase, domain 2"/>
    <property type="match status" value="1"/>
</dbReference>
<sequence length="286" mass="31756">MEKIHNVCVIGAGVMGRQIALNGAVSGFQVALTDSFPAALEKAGAWAKSYLTTSVEKGKMTQEEMEAALGRLTVDQTLEDALKQADLVIEAIIEEEEAKRELFTTVSKVAPAHAIVTSNSSYIPSSVFAPLFSDPGRLANLHYFNPAMRMKLVEIVRGAHTADETIETLKEFVSAVGKTYIVVNKEIEGFVVNRLLRAVQDEGYFLLENGIASFEDIDKGAELGLNYPMGPFRLMDLTGLDINYYNRQRHYKETGDEADRPPRALEERFLRGDYGKKTGKGWYSYE</sequence>
<dbReference type="Pfam" id="PF02737">
    <property type="entry name" value="3HCDH_N"/>
    <property type="match status" value="1"/>
</dbReference>
<gene>
    <name evidence="9" type="ORF">H9712_04560</name>
</gene>
<organism evidence="9 10">
    <name type="scientific">Candidatus Flavonifractor intestinigallinarum</name>
    <dbReference type="NCBI Taxonomy" id="2838586"/>
    <lineage>
        <taxon>Bacteria</taxon>
        <taxon>Bacillati</taxon>
        <taxon>Bacillota</taxon>
        <taxon>Clostridia</taxon>
        <taxon>Eubacteriales</taxon>
        <taxon>Oscillospiraceae</taxon>
        <taxon>Flavonifractor</taxon>
    </lineage>
</organism>
<evidence type="ECO:0000313" key="9">
    <source>
        <dbReference type="EMBL" id="HJB80233.1"/>
    </source>
</evidence>
<evidence type="ECO:0000256" key="2">
    <source>
        <dbReference type="ARBA" id="ARBA00009463"/>
    </source>
</evidence>
<keyword evidence="3" id="KW-0560">Oxidoreductase</keyword>
<dbReference type="EMBL" id="DWXO01000047">
    <property type="protein sequence ID" value="HJB80233.1"/>
    <property type="molecule type" value="Genomic_DNA"/>
</dbReference>
<evidence type="ECO:0000259" key="8">
    <source>
        <dbReference type="Pfam" id="PF02737"/>
    </source>
</evidence>
<feature type="site" description="Important for catalytic activity" evidence="5">
    <location>
        <position position="142"/>
    </location>
</feature>
<feature type="binding site" evidence="6">
    <location>
        <position position="277"/>
    </location>
    <ligand>
        <name>NAD(+)</name>
        <dbReference type="ChEBI" id="CHEBI:57540"/>
    </ligand>
</feature>
<dbReference type="FunFam" id="3.40.50.720:FF:000009">
    <property type="entry name" value="Fatty oxidation complex, alpha subunit"/>
    <property type="match status" value="1"/>
</dbReference>
<evidence type="ECO:0000256" key="4">
    <source>
        <dbReference type="ARBA" id="ARBA00067747"/>
    </source>
</evidence>
<comment type="caution">
    <text evidence="9">The sequence shown here is derived from an EMBL/GenBank/DDBJ whole genome shotgun (WGS) entry which is preliminary data.</text>
</comment>
<dbReference type="PIRSF" id="PIRSF000105">
    <property type="entry name" value="HCDH"/>
    <property type="match status" value="1"/>
</dbReference>
<dbReference type="SUPFAM" id="SSF51735">
    <property type="entry name" value="NAD(P)-binding Rossmann-fold domains"/>
    <property type="match status" value="1"/>
</dbReference>
<dbReference type="InterPro" id="IPR006176">
    <property type="entry name" value="3-OHacyl-CoA_DH_NAD-bd"/>
</dbReference>
<feature type="binding site" evidence="6">
    <location>
        <position position="34"/>
    </location>
    <ligand>
        <name>NAD(+)</name>
        <dbReference type="ChEBI" id="CHEBI:57540"/>
    </ligand>
</feature>
<dbReference type="Proteomes" id="UP000823921">
    <property type="component" value="Unassembled WGS sequence"/>
</dbReference>